<name>A0A3N9Q3X5_9BACL</name>
<comment type="caution">
    <text evidence="1">The sequence shown here is derived from an EMBL/GenBank/DDBJ whole genome shotgun (WGS) entry which is preliminary data.</text>
</comment>
<sequence length="82" mass="9731">MEKLKNKLVKFQLFIQKSMFLRKLAGGNPVRLFGKQNLAFRRIYPEEFPLIRPLGDAHPAVRFRMNGCRPNKGCRSRFFLYK</sequence>
<dbReference type="EMBL" id="RQPI01000001">
    <property type="protein sequence ID" value="RQW13452.1"/>
    <property type="molecule type" value="Genomic_DNA"/>
</dbReference>
<protein>
    <submittedName>
        <fullName evidence="1">Uncharacterized protein</fullName>
    </submittedName>
</protein>
<evidence type="ECO:0000313" key="1">
    <source>
        <dbReference type="EMBL" id="RQW13452.1"/>
    </source>
</evidence>
<organism evidence="1 2">
    <name type="scientific">Paenibacillus rhizophilus</name>
    <dbReference type="NCBI Taxonomy" id="1850366"/>
    <lineage>
        <taxon>Bacteria</taxon>
        <taxon>Bacillati</taxon>
        <taxon>Bacillota</taxon>
        <taxon>Bacilli</taxon>
        <taxon>Bacillales</taxon>
        <taxon>Paenibacillaceae</taxon>
        <taxon>Paenibacillus</taxon>
    </lineage>
</organism>
<evidence type="ECO:0000313" key="2">
    <source>
        <dbReference type="Proteomes" id="UP000282529"/>
    </source>
</evidence>
<dbReference type="RefSeq" id="WP_124694094.1">
    <property type="nucleotide sequence ID" value="NZ_JBHUFE010000016.1"/>
</dbReference>
<accession>A0A3N9Q3X5</accession>
<proteinExistence type="predicted"/>
<reference evidence="1 2" key="1">
    <citation type="submission" date="2018-11" db="EMBL/GenBank/DDBJ databases">
        <title>Genome sequence of strain 7197.</title>
        <authorList>
            <person name="Gao J."/>
            <person name="Sun J."/>
        </authorList>
    </citation>
    <scope>NUCLEOTIDE SEQUENCE [LARGE SCALE GENOMIC DNA]</scope>
    <source>
        <strain evidence="1 2">7197</strain>
    </source>
</reference>
<keyword evidence="2" id="KW-1185">Reference proteome</keyword>
<gene>
    <name evidence="1" type="ORF">EH198_03245</name>
</gene>
<dbReference type="AlphaFoldDB" id="A0A3N9Q3X5"/>
<dbReference type="Proteomes" id="UP000282529">
    <property type="component" value="Unassembled WGS sequence"/>
</dbReference>